<sequence>MIQVLVVYFDLYGLILPAGESKWNTLINNFLDLDRVKEVDKA</sequence>
<dbReference type="AlphaFoldDB" id="A0A563VVE0"/>
<dbReference type="Proteomes" id="UP000320055">
    <property type="component" value="Unassembled WGS sequence"/>
</dbReference>
<dbReference type="RefSeq" id="WP_281291252.1">
    <property type="nucleotide sequence ID" value="NZ_LR214069.1"/>
</dbReference>
<dbReference type="EMBL" id="CAACVJ010000260">
    <property type="protein sequence ID" value="VEP15409.1"/>
    <property type="molecule type" value="Genomic_DNA"/>
</dbReference>
<name>A0A563VVE0_9CYAN</name>
<proteinExistence type="predicted"/>
<evidence type="ECO:0000313" key="2">
    <source>
        <dbReference type="Proteomes" id="UP000320055"/>
    </source>
</evidence>
<evidence type="ECO:0000313" key="1">
    <source>
        <dbReference type="EMBL" id="VEP15409.1"/>
    </source>
</evidence>
<protein>
    <submittedName>
        <fullName evidence="1">Uncharacterized protein</fullName>
    </submittedName>
</protein>
<organism evidence="1 2">
    <name type="scientific">Hyella patelloides LEGE 07179</name>
    <dbReference type="NCBI Taxonomy" id="945734"/>
    <lineage>
        <taxon>Bacteria</taxon>
        <taxon>Bacillati</taxon>
        <taxon>Cyanobacteriota</taxon>
        <taxon>Cyanophyceae</taxon>
        <taxon>Pleurocapsales</taxon>
        <taxon>Hyellaceae</taxon>
        <taxon>Hyella</taxon>
    </lineage>
</organism>
<reference evidence="1 2" key="1">
    <citation type="submission" date="2019-01" db="EMBL/GenBank/DDBJ databases">
        <authorList>
            <person name="Brito A."/>
        </authorList>
    </citation>
    <scope>NUCLEOTIDE SEQUENCE [LARGE SCALE GENOMIC DNA]</scope>
    <source>
        <strain evidence="1">1</strain>
    </source>
</reference>
<gene>
    <name evidence="1" type="ORF">H1P_3320003</name>
</gene>
<keyword evidence="2" id="KW-1185">Reference proteome</keyword>
<accession>A0A563VVE0</accession>